<dbReference type="STRING" id="229919.GCA_001050195_03269"/>
<evidence type="ECO:0000313" key="1">
    <source>
        <dbReference type="EMBL" id="GAP08429.1"/>
    </source>
</evidence>
<reference evidence="3" key="2">
    <citation type="submission" date="2015-07" db="EMBL/GenBank/DDBJ databases">
        <title>Draft Genome Sequences of Anaerolinea thermolimosa IMO-1, Bellilinea caldifistulae GOMI-1, Leptolinea tardivitalis YMTK-2, Levilinea saccharolytica KIBI-1,Longilinea arvoryzae KOME-1, Previously Described as Members of the Anaerolineaceae (Chloroflexi).</title>
        <authorList>
            <person name="Sekiguchi Y."/>
            <person name="Ohashi A."/>
            <person name="Matsuura N."/>
            <person name="Tourlousse M.D."/>
        </authorList>
    </citation>
    <scope>NUCLEOTIDE SEQUENCE [LARGE SCALE GENOMIC DNA]</scope>
    <source>
        <strain evidence="3">IMO-1</strain>
    </source>
</reference>
<reference evidence="2 4" key="3">
    <citation type="journal article" date="2018" name="Nat. Biotechnol.">
        <title>A standardized bacterial taxonomy based on genome phylogeny substantially revises the tree of life.</title>
        <authorList>
            <person name="Parks D.H."/>
            <person name="Chuvochina M."/>
            <person name="Waite D.W."/>
            <person name="Rinke C."/>
            <person name="Skarshewski A."/>
            <person name="Chaumeil P.A."/>
            <person name="Hugenholtz P."/>
        </authorList>
    </citation>
    <scope>NUCLEOTIDE SEQUENCE [LARGE SCALE GENOMIC DNA]</scope>
    <source>
        <strain evidence="2">UBA8781</strain>
    </source>
</reference>
<dbReference type="RefSeq" id="WP_062196018.1">
    <property type="nucleotide sequence ID" value="NZ_DF967966.1"/>
</dbReference>
<dbReference type="Proteomes" id="UP000253922">
    <property type="component" value="Unassembled WGS sequence"/>
</dbReference>
<dbReference type="OrthoDB" id="7064642at2"/>
<organism evidence="2 4">
    <name type="scientific">Anaerolinea thermolimosa</name>
    <dbReference type="NCBI Taxonomy" id="229919"/>
    <lineage>
        <taxon>Bacteria</taxon>
        <taxon>Bacillati</taxon>
        <taxon>Chloroflexota</taxon>
        <taxon>Anaerolineae</taxon>
        <taxon>Anaerolineales</taxon>
        <taxon>Anaerolineaceae</taxon>
        <taxon>Anaerolinea</taxon>
    </lineage>
</organism>
<reference evidence="1" key="1">
    <citation type="journal article" date="2015" name="Genome Announc.">
        <title>Draft Genome Sequences of Anaerolinea thermolimosa IMO-1, Bellilinea caldifistulae GOMI-1, Leptolinea tardivitalis YMTK-2, Levilinea saccharolytica KIBI-1, Longilinea arvoryzae KOME-1, Previously Described as Members of the Class Anaerolineae (Chloroflexi).</title>
        <authorList>
            <person name="Matsuura N."/>
            <person name="Tourlousse M.D."/>
            <person name="Ohashi A."/>
            <person name="Hugenholtz P."/>
            <person name="Sekiguchi Y."/>
        </authorList>
    </citation>
    <scope>NUCLEOTIDE SEQUENCE</scope>
    <source>
        <strain evidence="1">IMO-1</strain>
    </source>
</reference>
<name>A0A3D1JFJ7_9CHLR</name>
<dbReference type="AlphaFoldDB" id="A0A3D1JFJ7"/>
<keyword evidence="3" id="KW-1185">Reference proteome</keyword>
<accession>A0A3D1JFJ7</accession>
<proteinExistence type="predicted"/>
<dbReference type="EMBL" id="DPBP01000025">
    <property type="protein sequence ID" value="HCE17371.1"/>
    <property type="molecule type" value="Genomic_DNA"/>
</dbReference>
<evidence type="ECO:0000313" key="2">
    <source>
        <dbReference type="EMBL" id="HCE17371.1"/>
    </source>
</evidence>
<sequence length="112" mass="12984">MIVKAWNNGAHSRNGKGYGFRVSPEDRDAFFKKEWTSILLEVEGEPRPEEVKLEEAFWSEEGCELMSQALGRWLRRNGLAPWARGNPPSVVLEPLEENRFRVEKPKTGRRPF</sequence>
<protein>
    <submittedName>
        <fullName evidence="2">Uncharacterized protein</fullName>
    </submittedName>
</protein>
<gene>
    <name evidence="1" type="ORF">ATHL_03331</name>
    <name evidence="2" type="ORF">DEQ80_05890</name>
</gene>
<dbReference type="Proteomes" id="UP000264141">
    <property type="component" value="Unassembled WGS sequence"/>
</dbReference>
<evidence type="ECO:0000313" key="3">
    <source>
        <dbReference type="Proteomes" id="UP000253922"/>
    </source>
</evidence>
<evidence type="ECO:0000313" key="4">
    <source>
        <dbReference type="Proteomes" id="UP000264141"/>
    </source>
</evidence>
<dbReference type="EMBL" id="DF967966">
    <property type="protein sequence ID" value="GAP08429.1"/>
    <property type="molecule type" value="Genomic_DNA"/>
</dbReference>